<evidence type="ECO:0000313" key="1">
    <source>
        <dbReference type="EMBL" id="MDN0022240.1"/>
    </source>
</evidence>
<name>A0AAW7JHZ8_9BACT</name>
<accession>A0AAW7JHZ8</accession>
<dbReference type="EMBL" id="JAUEIF010000003">
    <property type="protein sequence ID" value="MDN0024839.1"/>
    <property type="molecule type" value="Genomic_DNA"/>
</dbReference>
<protein>
    <submittedName>
        <fullName evidence="2">DNA polymerase III subunit delta</fullName>
    </submittedName>
</protein>
<organism evidence="2 4">
    <name type="scientific">Leyella lascolaii</name>
    <dbReference type="NCBI Taxonomy" id="1776379"/>
    <lineage>
        <taxon>Bacteria</taxon>
        <taxon>Pseudomonadati</taxon>
        <taxon>Bacteroidota</taxon>
        <taxon>Bacteroidia</taxon>
        <taxon>Bacteroidales</taxon>
        <taxon>Prevotellaceae</taxon>
        <taxon>Leyella</taxon>
    </lineage>
</organism>
<dbReference type="InterPro" id="IPR050238">
    <property type="entry name" value="DNA_Rep/Repair_Clamp_Loader"/>
</dbReference>
<dbReference type="SUPFAM" id="SSF52540">
    <property type="entry name" value="P-loop containing nucleoside triphosphate hydrolases"/>
    <property type="match status" value="1"/>
</dbReference>
<dbReference type="Proteomes" id="UP001168478">
    <property type="component" value="Unassembled WGS sequence"/>
</dbReference>
<gene>
    <name evidence="1" type="ORF">QVN81_04260</name>
    <name evidence="2" type="ORF">QVN84_04795</name>
</gene>
<dbReference type="InterPro" id="IPR027417">
    <property type="entry name" value="P-loop_NTPase"/>
</dbReference>
<keyword evidence="3" id="KW-1185">Reference proteome</keyword>
<dbReference type="Proteomes" id="UP001167831">
    <property type="component" value="Unassembled WGS sequence"/>
</dbReference>
<comment type="caution">
    <text evidence="2">The sequence shown here is derived from an EMBL/GenBank/DDBJ whole genome shotgun (WGS) entry which is preliminary data.</text>
</comment>
<dbReference type="PANTHER" id="PTHR11669:SF8">
    <property type="entry name" value="DNA POLYMERASE III SUBUNIT DELTA"/>
    <property type="match status" value="1"/>
</dbReference>
<dbReference type="PANTHER" id="PTHR11669">
    <property type="entry name" value="REPLICATION FACTOR C / DNA POLYMERASE III GAMMA-TAU SUBUNIT"/>
    <property type="match status" value="1"/>
</dbReference>
<dbReference type="GO" id="GO:0006261">
    <property type="term" value="P:DNA-templated DNA replication"/>
    <property type="evidence" value="ECO:0007669"/>
    <property type="project" value="TreeGrafter"/>
</dbReference>
<dbReference type="Pfam" id="PF13177">
    <property type="entry name" value="DNA_pol3_delta2"/>
    <property type="match status" value="1"/>
</dbReference>
<sequence length="366" mass="42048">MSFEDVVGQKETIDRLKEMKSEGRVPHAILLCGPSGCGKMAIAMGFAAYLLGDTALTDHLNHPDLHFTYPTIKLPSMGKEHQPVSGDFAKEWREMVAKGPYFTFEQWMNAIGAANQQAIITGAESDELTRILSLKPSMGGYKVCIIWLPERMNQTCANKMLKLLEEPPGQTLFIMVSEQPDQLLETIRSRTQRIDVRPIDSADMERELMARRGIEQNVAARMARLAGGSWTKAIETLNAGNENRMFFDMFTMLMRLAYQRKVKELKKWSDSVAGYGREKQRRLLDYFTHLVREYFVYNFHTPELNYMTEEEEEFARRFAPFINEANIVEMAELTAKARRDIAQNANAKIVFFEMSLQIIILLHKRQ</sequence>
<evidence type="ECO:0000313" key="3">
    <source>
        <dbReference type="Proteomes" id="UP001167831"/>
    </source>
</evidence>
<reference evidence="2" key="1">
    <citation type="submission" date="2023-06" db="EMBL/GenBank/DDBJ databases">
        <authorList>
            <person name="Zeman M."/>
            <person name="Kubasova T."/>
            <person name="Jahodarova E."/>
            <person name="Nykrynova M."/>
            <person name="Rychlik I."/>
        </authorList>
    </citation>
    <scope>NUCLEOTIDE SEQUENCE</scope>
    <source>
        <strain evidence="2">ET15</strain>
        <strain evidence="1">ET37</strain>
    </source>
</reference>
<proteinExistence type="predicted"/>
<dbReference type="AlphaFoldDB" id="A0AAW7JHZ8"/>
<dbReference type="Gene3D" id="3.40.50.300">
    <property type="entry name" value="P-loop containing nucleotide triphosphate hydrolases"/>
    <property type="match status" value="1"/>
</dbReference>
<evidence type="ECO:0000313" key="2">
    <source>
        <dbReference type="EMBL" id="MDN0024839.1"/>
    </source>
</evidence>
<reference evidence="2" key="2">
    <citation type="submission" date="2023-08" db="EMBL/GenBank/DDBJ databases">
        <title>Identification and characterization of horizontal gene transfer across gut microbiota members of farm animals based on homology search.</title>
        <authorList>
            <person name="Schwarzerova J."/>
            <person name="Nykrynova M."/>
            <person name="Jureckova K."/>
            <person name="Cejkova D."/>
            <person name="Rychlik I."/>
        </authorList>
    </citation>
    <scope>NUCLEOTIDE SEQUENCE</scope>
    <source>
        <strain evidence="2">ET15</strain>
        <strain evidence="1">ET37</strain>
    </source>
</reference>
<dbReference type="EMBL" id="JAUEIE010000003">
    <property type="protein sequence ID" value="MDN0022240.1"/>
    <property type="molecule type" value="Genomic_DNA"/>
</dbReference>
<dbReference type="RefSeq" id="WP_289824859.1">
    <property type="nucleotide sequence ID" value="NZ_JAUEIE010000003.1"/>
</dbReference>
<evidence type="ECO:0000313" key="4">
    <source>
        <dbReference type="Proteomes" id="UP001168478"/>
    </source>
</evidence>